<protein>
    <submittedName>
        <fullName evidence="2">Uncharacterized protein</fullName>
    </submittedName>
</protein>
<keyword evidence="1" id="KW-0732">Signal</keyword>
<accession>A0A4R3W0W9</accession>
<dbReference type="RefSeq" id="WP_132776339.1">
    <property type="nucleotide sequence ID" value="NZ_SMBZ01000003.1"/>
</dbReference>
<feature type="signal peptide" evidence="1">
    <location>
        <begin position="1"/>
        <end position="23"/>
    </location>
</feature>
<dbReference type="EMBL" id="SMBZ01000003">
    <property type="protein sequence ID" value="TCV19923.1"/>
    <property type="molecule type" value="Genomic_DNA"/>
</dbReference>
<reference evidence="2 3" key="1">
    <citation type="submission" date="2019-03" db="EMBL/GenBank/DDBJ databases">
        <title>Genomic Encyclopedia of Type Strains, Phase IV (KMG-IV): sequencing the most valuable type-strain genomes for metagenomic binning, comparative biology and taxonomic classification.</title>
        <authorList>
            <person name="Goeker M."/>
        </authorList>
    </citation>
    <scope>NUCLEOTIDE SEQUENCE [LARGE SCALE GENOMIC DNA]</scope>
    <source>
        <strain evidence="2 3">DSM 22362</strain>
    </source>
</reference>
<organism evidence="2 3">
    <name type="scientific">Sphingobacterium alimentarium</name>
    <dbReference type="NCBI Taxonomy" id="797292"/>
    <lineage>
        <taxon>Bacteria</taxon>
        <taxon>Pseudomonadati</taxon>
        <taxon>Bacteroidota</taxon>
        <taxon>Sphingobacteriia</taxon>
        <taxon>Sphingobacteriales</taxon>
        <taxon>Sphingobacteriaceae</taxon>
        <taxon>Sphingobacterium</taxon>
    </lineage>
</organism>
<dbReference type="InterPro" id="IPR011044">
    <property type="entry name" value="Quino_amine_DH_bsu"/>
</dbReference>
<evidence type="ECO:0000256" key="1">
    <source>
        <dbReference type="SAM" id="SignalP"/>
    </source>
</evidence>
<gene>
    <name evidence="2" type="ORF">EDC17_100322</name>
</gene>
<dbReference type="Proteomes" id="UP000295197">
    <property type="component" value="Unassembled WGS sequence"/>
</dbReference>
<dbReference type="OrthoDB" id="9798438at2"/>
<dbReference type="AlphaFoldDB" id="A0A4R3W0W9"/>
<keyword evidence="3" id="KW-1185">Reference proteome</keyword>
<evidence type="ECO:0000313" key="3">
    <source>
        <dbReference type="Proteomes" id="UP000295197"/>
    </source>
</evidence>
<dbReference type="SUPFAM" id="SSF50969">
    <property type="entry name" value="YVTN repeat-like/Quinoprotein amine dehydrogenase"/>
    <property type="match status" value="1"/>
</dbReference>
<evidence type="ECO:0000313" key="2">
    <source>
        <dbReference type="EMBL" id="TCV19923.1"/>
    </source>
</evidence>
<proteinExistence type="predicted"/>
<feature type="chain" id="PRO_5020907562" evidence="1">
    <location>
        <begin position="24"/>
        <end position="289"/>
    </location>
</feature>
<comment type="caution">
    <text evidence="2">The sequence shown here is derived from an EMBL/GenBank/DDBJ whole genome shotgun (WGS) entry which is preliminary data.</text>
</comment>
<sequence length="289" mass="32980">MKCTKIFSIVCMLLLSTICLPQAGWAQSPQKLGKVKSALITEISGITPYGYGEGYFWVHNDSGDGPFVYLIDSTANLKVKVEVEGVKFTDVEDIARFQVDDKKYLVLADIGNNLRNREILSLYVIEEPQVTISKSLNTIRVPLLKEIKVRYSDKRRDAEAIFVDPTDHQLYITSKRDFESTVFSLPLDLNGSTAHTLRPLLTLPFTFTTSADISGDRKYIVAKNLTTIYMWERQNGQSVIETMSQTPQIIPYIIEPQGEAICFDLYNRFLYTISERPFGLDSYLYKYEF</sequence>
<name>A0A4R3W0W9_9SPHI</name>